<evidence type="ECO:0000256" key="8">
    <source>
        <dbReference type="SAM" id="SignalP"/>
    </source>
</evidence>
<evidence type="ECO:0000256" key="7">
    <source>
        <dbReference type="RuleBase" id="RU363079"/>
    </source>
</evidence>
<evidence type="ECO:0000256" key="2">
    <source>
        <dbReference type="ARBA" id="ARBA00005227"/>
    </source>
</evidence>
<feature type="chain" id="PRO_5030895392" description="Transmembrane 9 superfamily member" evidence="8">
    <location>
        <begin position="16"/>
        <end position="207"/>
    </location>
</feature>
<evidence type="ECO:0000256" key="1">
    <source>
        <dbReference type="ARBA" id="ARBA00004141"/>
    </source>
</evidence>
<dbReference type="PANTHER" id="PTHR10766">
    <property type="entry name" value="TRANSMEMBRANE 9 SUPERFAMILY PROTEIN"/>
    <property type="match status" value="1"/>
</dbReference>
<keyword evidence="4 8" id="KW-0732">Signal</keyword>
<reference evidence="9" key="1">
    <citation type="submission" date="2021-01" db="EMBL/GenBank/DDBJ databases">
        <authorList>
            <person name="Corre E."/>
            <person name="Pelletier E."/>
            <person name="Niang G."/>
            <person name="Scheremetjew M."/>
            <person name="Finn R."/>
            <person name="Kale V."/>
            <person name="Holt S."/>
            <person name="Cochrane G."/>
            <person name="Meng A."/>
            <person name="Brown T."/>
            <person name="Cohen L."/>
        </authorList>
    </citation>
    <scope>NUCLEOTIDE SEQUENCE</scope>
    <source>
        <strain evidence="9">CCMP1510</strain>
    </source>
</reference>
<evidence type="ECO:0000256" key="5">
    <source>
        <dbReference type="ARBA" id="ARBA00022989"/>
    </source>
</evidence>
<organism evidence="9">
    <name type="scientific">Aureoumbra lagunensis</name>
    <dbReference type="NCBI Taxonomy" id="44058"/>
    <lineage>
        <taxon>Eukaryota</taxon>
        <taxon>Sar</taxon>
        <taxon>Stramenopiles</taxon>
        <taxon>Ochrophyta</taxon>
        <taxon>Pelagophyceae</taxon>
        <taxon>Pelagomonadales</taxon>
        <taxon>Aureoumbra</taxon>
    </lineage>
</organism>
<comment type="subcellular location">
    <subcellularLocation>
        <location evidence="1">Membrane</location>
        <topology evidence="1">Multi-pass membrane protein</topology>
    </subcellularLocation>
</comment>
<keyword evidence="3" id="KW-0812">Transmembrane</keyword>
<dbReference type="GO" id="GO:0005737">
    <property type="term" value="C:cytoplasm"/>
    <property type="evidence" value="ECO:0007669"/>
    <property type="project" value="UniProtKB-ARBA"/>
</dbReference>
<dbReference type="Pfam" id="PF02990">
    <property type="entry name" value="EMP70"/>
    <property type="match status" value="1"/>
</dbReference>
<dbReference type="InterPro" id="IPR004240">
    <property type="entry name" value="EMP70"/>
</dbReference>
<dbReference type="GO" id="GO:0016020">
    <property type="term" value="C:membrane"/>
    <property type="evidence" value="ECO:0007669"/>
    <property type="project" value="UniProtKB-SubCell"/>
</dbReference>
<evidence type="ECO:0000313" key="9">
    <source>
        <dbReference type="EMBL" id="CAE0367576.1"/>
    </source>
</evidence>
<dbReference type="AlphaFoldDB" id="A0A7S3JWL9"/>
<feature type="signal peptide" evidence="8">
    <location>
        <begin position="1"/>
        <end position="15"/>
    </location>
</feature>
<evidence type="ECO:0000256" key="6">
    <source>
        <dbReference type="ARBA" id="ARBA00023136"/>
    </source>
</evidence>
<sequence length="207" mass="23764">MILLLGLLLLQVLNGFYIPGVAPRTFRYGDRVELKVNKLTSIHTQIPLDYYSAKFCRPYDGVQQASENLGEFLTGDRIENSPYELYMEQDQFCKVLCQVELKTNDVAHIKKIIKEEYHHNWIIDNLPAASIVDSKQYIITAYAGGFPVGYQDHKATYIFNHVNIIVEYHPLDDGSRVVGFYVEPFTVKHRFAANSGIDGEKKKKKKM</sequence>
<dbReference type="PANTHER" id="PTHR10766:SF111">
    <property type="entry name" value="TRANSMEMBRANE 9 SUPERFAMILY MEMBER 2"/>
    <property type="match status" value="1"/>
</dbReference>
<dbReference type="GO" id="GO:0072657">
    <property type="term" value="P:protein localization to membrane"/>
    <property type="evidence" value="ECO:0007669"/>
    <property type="project" value="TreeGrafter"/>
</dbReference>
<dbReference type="EMBL" id="HBIJ01012223">
    <property type="protein sequence ID" value="CAE0367576.1"/>
    <property type="molecule type" value="Transcribed_RNA"/>
</dbReference>
<proteinExistence type="inferred from homology"/>
<evidence type="ECO:0000256" key="4">
    <source>
        <dbReference type="ARBA" id="ARBA00022729"/>
    </source>
</evidence>
<comment type="similarity">
    <text evidence="2 7">Belongs to the nonaspanin (TM9SF) (TC 9.A.2) family.</text>
</comment>
<protein>
    <recommendedName>
        <fullName evidence="7">Transmembrane 9 superfamily member</fullName>
    </recommendedName>
</protein>
<gene>
    <name evidence="9" type="ORF">ALAG00032_LOCUS8333</name>
</gene>
<evidence type="ECO:0000256" key="3">
    <source>
        <dbReference type="ARBA" id="ARBA00022692"/>
    </source>
</evidence>
<name>A0A7S3JWL9_9STRA</name>
<keyword evidence="5" id="KW-1133">Transmembrane helix</keyword>
<accession>A0A7S3JWL9</accession>
<keyword evidence="6" id="KW-0472">Membrane</keyword>